<reference evidence="5" key="1">
    <citation type="submission" date="2021-02" db="EMBL/GenBank/DDBJ databases">
        <authorList>
            <person name="Nowell W R."/>
        </authorList>
    </citation>
    <scope>NUCLEOTIDE SEQUENCE</scope>
</reference>
<dbReference type="EMBL" id="CAJNOQ010004828">
    <property type="protein sequence ID" value="CAF1075604.1"/>
    <property type="molecule type" value="Genomic_DNA"/>
</dbReference>
<dbReference type="Proteomes" id="UP000681722">
    <property type="component" value="Unassembled WGS sequence"/>
</dbReference>
<dbReference type="EC" id="3.1.1.29" evidence="1"/>
<comment type="catalytic activity">
    <reaction evidence="3">
        <text>an N-acyl-L-alpha-aminoacyl-tRNA + H2O = an N-acyl-L-amino acid + a tRNA + H(+)</text>
        <dbReference type="Rhea" id="RHEA:54448"/>
        <dbReference type="Rhea" id="RHEA-COMP:10123"/>
        <dbReference type="Rhea" id="RHEA-COMP:13883"/>
        <dbReference type="ChEBI" id="CHEBI:15377"/>
        <dbReference type="ChEBI" id="CHEBI:15378"/>
        <dbReference type="ChEBI" id="CHEBI:59874"/>
        <dbReference type="ChEBI" id="CHEBI:78442"/>
        <dbReference type="ChEBI" id="CHEBI:138191"/>
        <dbReference type="EC" id="3.1.1.29"/>
    </reaction>
</comment>
<dbReference type="SUPFAM" id="SSF102462">
    <property type="entry name" value="Peptidyl-tRNA hydrolase II"/>
    <property type="match status" value="1"/>
</dbReference>
<dbReference type="Pfam" id="PF01981">
    <property type="entry name" value="PTH2"/>
    <property type="match status" value="1"/>
</dbReference>
<dbReference type="InterPro" id="IPR042237">
    <property type="entry name" value="PTRHD1"/>
</dbReference>
<evidence type="ECO:0000313" key="4">
    <source>
        <dbReference type="EMBL" id="CAF0842310.1"/>
    </source>
</evidence>
<sequence>MSTNDSKSASSLIDTSPIVQYILLRGDLKKSKSYNDGALIAQACHACSAILFKTLDDVYTVNYLNDTANMHKIILNVPTEDELIQAHKTLTEGDIQHYLWLEKPENIKTCIAVKPYVKSDVENYFKQYKLYR</sequence>
<keyword evidence="8" id="KW-1185">Reference proteome</keyword>
<protein>
    <recommendedName>
        <fullName evidence="1">peptidyl-tRNA hydrolase</fullName>
        <ecNumber evidence="1">3.1.1.29</ecNumber>
    </recommendedName>
</protein>
<evidence type="ECO:0000313" key="7">
    <source>
        <dbReference type="EMBL" id="CAF3842182.1"/>
    </source>
</evidence>
<evidence type="ECO:0000256" key="1">
    <source>
        <dbReference type="ARBA" id="ARBA00013260"/>
    </source>
</evidence>
<dbReference type="Gene3D" id="3.40.1490.10">
    <property type="entry name" value="Bit1"/>
    <property type="match status" value="1"/>
</dbReference>
<evidence type="ECO:0000256" key="2">
    <source>
        <dbReference type="ARBA" id="ARBA00022801"/>
    </source>
</evidence>
<dbReference type="GO" id="GO:0004045">
    <property type="term" value="F:peptidyl-tRNA hydrolase activity"/>
    <property type="evidence" value="ECO:0007669"/>
    <property type="project" value="UniProtKB-EC"/>
</dbReference>
<dbReference type="EMBL" id="CAJNOK010002047">
    <property type="protein sequence ID" value="CAF0842310.1"/>
    <property type="molecule type" value="Genomic_DNA"/>
</dbReference>
<organism evidence="5 8">
    <name type="scientific">Didymodactylos carnosus</name>
    <dbReference type="NCBI Taxonomy" id="1234261"/>
    <lineage>
        <taxon>Eukaryota</taxon>
        <taxon>Metazoa</taxon>
        <taxon>Spiralia</taxon>
        <taxon>Gnathifera</taxon>
        <taxon>Rotifera</taxon>
        <taxon>Eurotatoria</taxon>
        <taxon>Bdelloidea</taxon>
        <taxon>Philodinida</taxon>
        <taxon>Philodinidae</taxon>
        <taxon>Didymodactylos</taxon>
    </lineage>
</organism>
<evidence type="ECO:0000313" key="5">
    <source>
        <dbReference type="EMBL" id="CAF1075604.1"/>
    </source>
</evidence>
<dbReference type="OrthoDB" id="201213at2759"/>
<name>A0A814MAF5_9BILA</name>
<evidence type="ECO:0000313" key="6">
    <source>
        <dbReference type="EMBL" id="CAF3627283.1"/>
    </source>
</evidence>
<evidence type="ECO:0000256" key="3">
    <source>
        <dbReference type="ARBA" id="ARBA00048707"/>
    </source>
</evidence>
<proteinExistence type="predicted"/>
<accession>A0A814MAF5</accession>
<dbReference type="AlphaFoldDB" id="A0A814MAF5"/>
<evidence type="ECO:0000313" key="8">
    <source>
        <dbReference type="Proteomes" id="UP000663829"/>
    </source>
</evidence>
<dbReference type="EMBL" id="CAJOBA010002047">
    <property type="protein sequence ID" value="CAF3627283.1"/>
    <property type="molecule type" value="Genomic_DNA"/>
</dbReference>
<keyword evidence="2" id="KW-0378">Hydrolase</keyword>
<comment type="caution">
    <text evidence="5">The sequence shown here is derived from an EMBL/GenBank/DDBJ whole genome shotgun (WGS) entry which is preliminary data.</text>
</comment>
<dbReference type="Proteomes" id="UP000677228">
    <property type="component" value="Unassembled WGS sequence"/>
</dbReference>
<dbReference type="Proteomes" id="UP000682733">
    <property type="component" value="Unassembled WGS sequence"/>
</dbReference>
<dbReference type="InterPro" id="IPR002833">
    <property type="entry name" value="PTH2"/>
</dbReference>
<gene>
    <name evidence="5" type="ORF">GPM918_LOCUS17504</name>
    <name evidence="4" type="ORF">OVA965_LOCUS6707</name>
    <name evidence="7" type="ORF">SRO942_LOCUS17502</name>
    <name evidence="6" type="ORF">TMI583_LOCUS6703</name>
</gene>
<dbReference type="Proteomes" id="UP000663829">
    <property type="component" value="Unassembled WGS sequence"/>
</dbReference>
<dbReference type="PANTHER" id="PTHR46194">
    <property type="entry name" value="PEPTIDYL-TRNA HYDROLASE PTRHD1-RELATED"/>
    <property type="match status" value="1"/>
</dbReference>
<dbReference type="EMBL" id="CAJOBC010004828">
    <property type="protein sequence ID" value="CAF3842182.1"/>
    <property type="molecule type" value="Genomic_DNA"/>
</dbReference>
<dbReference type="PANTHER" id="PTHR46194:SF1">
    <property type="entry name" value="PEPTIDYL-TRNA HYDROLASE PTRHD1-RELATED"/>
    <property type="match status" value="1"/>
</dbReference>
<dbReference type="InterPro" id="IPR023476">
    <property type="entry name" value="Pep_tRNA_hydro_II_dom_sf"/>
</dbReference>